<proteinExistence type="predicted"/>
<protein>
    <submittedName>
        <fullName evidence="1">Uncharacterized protein</fullName>
    </submittedName>
</protein>
<evidence type="ECO:0000313" key="2">
    <source>
        <dbReference type="Proteomes" id="UP000195897"/>
    </source>
</evidence>
<name>A0A1Y4LEI7_9FIRM</name>
<gene>
    <name evidence="1" type="ORF">B5F17_06570</name>
</gene>
<dbReference type="Proteomes" id="UP000195897">
    <property type="component" value="Unassembled WGS sequence"/>
</dbReference>
<evidence type="ECO:0000313" key="1">
    <source>
        <dbReference type="EMBL" id="OUP53231.1"/>
    </source>
</evidence>
<dbReference type="AlphaFoldDB" id="A0A1Y4LEI7"/>
<dbReference type="RefSeq" id="WP_087372122.1">
    <property type="nucleotide sequence ID" value="NZ_NFKK01000005.1"/>
</dbReference>
<dbReference type="EMBL" id="NFKK01000005">
    <property type="protein sequence ID" value="OUP53231.1"/>
    <property type="molecule type" value="Genomic_DNA"/>
</dbReference>
<reference evidence="2" key="1">
    <citation type="submission" date="2017-04" db="EMBL/GenBank/DDBJ databases">
        <title>Function of individual gut microbiota members based on whole genome sequencing of pure cultures obtained from chicken caecum.</title>
        <authorList>
            <person name="Medvecky M."/>
            <person name="Cejkova D."/>
            <person name="Polansky O."/>
            <person name="Karasova D."/>
            <person name="Kubasova T."/>
            <person name="Cizek A."/>
            <person name="Rychlik I."/>
        </authorList>
    </citation>
    <scope>NUCLEOTIDE SEQUENCE [LARGE SCALE GENOMIC DNA]</scope>
    <source>
        <strain evidence="2">An180</strain>
    </source>
</reference>
<sequence length="153" mass="17367">MAQQLENENILESAYVSLHPESPEALKSAPQKDADAPPANVLTAETPTDPLWDVPSVPSGFLLWVDVNMSIKLKTKDHPEGEWVTLLCDDEPSPDPSNGLYYFWAWWKSSWKHDKKVLADKGIEIRKQEYSWHAPCAIAIPYDSVVQDPYHPR</sequence>
<organism evidence="1 2">
    <name type="scientific">Butyricicoccus pullicaecorum</name>
    <dbReference type="NCBI Taxonomy" id="501571"/>
    <lineage>
        <taxon>Bacteria</taxon>
        <taxon>Bacillati</taxon>
        <taxon>Bacillota</taxon>
        <taxon>Clostridia</taxon>
        <taxon>Eubacteriales</taxon>
        <taxon>Butyricicoccaceae</taxon>
        <taxon>Butyricicoccus</taxon>
    </lineage>
</organism>
<accession>A0A1Y4LEI7</accession>
<comment type="caution">
    <text evidence="1">The sequence shown here is derived from an EMBL/GenBank/DDBJ whole genome shotgun (WGS) entry which is preliminary data.</text>
</comment>